<dbReference type="EMBL" id="KQ760744">
    <property type="protein sequence ID" value="OAD59152.1"/>
    <property type="molecule type" value="Genomic_DNA"/>
</dbReference>
<organism evidence="1 2">
    <name type="scientific">Eufriesea mexicana</name>
    <dbReference type="NCBI Taxonomy" id="516756"/>
    <lineage>
        <taxon>Eukaryota</taxon>
        <taxon>Metazoa</taxon>
        <taxon>Ecdysozoa</taxon>
        <taxon>Arthropoda</taxon>
        <taxon>Hexapoda</taxon>
        <taxon>Insecta</taxon>
        <taxon>Pterygota</taxon>
        <taxon>Neoptera</taxon>
        <taxon>Endopterygota</taxon>
        <taxon>Hymenoptera</taxon>
        <taxon>Apocrita</taxon>
        <taxon>Aculeata</taxon>
        <taxon>Apoidea</taxon>
        <taxon>Anthophila</taxon>
        <taxon>Apidae</taxon>
        <taxon>Eufriesea</taxon>
    </lineage>
</organism>
<accession>A0A310SE71</accession>
<evidence type="ECO:0000313" key="1">
    <source>
        <dbReference type="EMBL" id="OAD59152.1"/>
    </source>
</evidence>
<dbReference type="Proteomes" id="UP000250275">
    <property type="component" value="Unassembled WGS sequence"/>
</dbReference>
<evidence type="ECO:0000313" key="2">
    <source>
        <dbReference type="Proteomes" id="UP000250275"/>
    </source>
</evidence>
<reference evidence="1 2" key="1">
    <citation type="submission" date="2015-07" db="EMBL/GenBank/DDBJ databases">
        <title>The genome of Eufriesea mexicana.</title>
        <authorList>
            <person name="Pan H."/>
            <person name="Kapheim K."/>
        </authorList>
    </citation>
    <scope>NUCLEOTIDE SEQUENCE [LARGE SCALE GENOMIC DNA]</scope>
    <source>
        <strain evidence="1">0111107269</strain>
        <tissue evidence="1">Whole body</tissue>
    </source>
</reference>
<keyword evidence="2" id="KW-1185">Reference proteome</keyword>
<dbReference type="AlphaFoldDB" id="A0A310SE71"/>
<sequence length="172" mass="18870">MPPNTIASLRKLYQWARLVKRTMLGQKENGKRTLANVYVLKGGIAEGTGGKRGERNKIRHSKRKESDRTRLKKFQYATHRCSSFCGVGRLCNVSPVRKLSPTGAAVDLGRPWNGGLALIGWTARMITSIKNPLISRAMVRGPEVPPRQRMHGEVAGGCISLLATPSGHLTSI</sequence>
<protein>
    <submittedName>
        <fullName evidence="1">Uncharacterized protein</fullName>
    </submittedName>
</protein>
<proteinExistence type="predicted"/>
<gene>
    <name evidence="1" type="ORF">WN48_09688</name>
</gene>
<name>A0A310SE71_9HYME</name>